<evidence type="ECO:0000313" key="1">
    <source>
        <dbReference type="EMBL" id="QEA07648.1"/>
    </source>
</evidence>
<gene>
    <name evidence="1" type="primary">cas6f_1</name>
    <name evidence="1" type="ORF">KBTEX_04007</name>
</gene>
<keyword evidence="1" id="KW-0378">Hydrolase</keyword>
<dbReference type="Pfam" id="PF09618">
    <property type="entry name" value="Cas_Csy4"/>
    <property type="match status" value="1"/>
</dbReference>
<dbReference type="GO" id="GO:0043571">
    <property type="term" value="P:maintenance of CRISPR repeat elements"/>
    <property type="evidence" value="ECO:0007669"/>
    <property type="project" value="InterPro"/>
</dbReference>
<dbReference type="NCBIfam" id="TIGR02563">
    <property type="entry name" value="cas_Csy4"/>
    <property type="match status" value="1"/>
</dbReference>
<protein>
    <submittedName>
        <fullName evidence="1">CRISPR-associated endonuclease Cas6f/Csy4</fullName>
        <ecNumber evidence="1">3.1.-.-</ecNumber>
    </submittedName>
</protein>
<dbReference type="GO" id="GO:0004519">
    <property type="term" value="F:endonuclease activity"/>
    <property type="evidence" value="ECO:0007669"/>
    <property type="project" value="UniProtKB-KW"/>
</dbReference>
<dbReference type="AlphaFoldDB" id="A0A5B8RI87"/>
<accession>A0A5B8RI87</accession>
<keyword evidence="1" id="KW-0255">Endonuclease</keyword>
<sequence>MLLGALVSKLHRGLVDIDADDIGISFPAHQTDPRTLGDVLRLHGTADRLHELTGLRWLTGMRDHVDHGGIRAVPDGAAHRVVRRRQYKTSAERLRRRRMRRHGETYEQACVQVPDSVERQVTTPFVTVRSSSTGRAFSLFIEHGDCGPDPVPGAFSTYGLSRTATVPWF</sequence>
<dbReference type="CDD" id="cd09739">
    <property type="entry name" value="Cas6_I-F"/>
    <property type="match status" value="1"/>
</dbReference>
<dbReference type="EC" id="3.1.-.-" evidence="1"/>
<name>A0A5B8RI87_9ZZZZ</name>
<organism evidence="1">
    <name type="scientific">uncultured organism</name>
    <dbReference type="NCBI Taxonomy" id="155900"/>
    <lineage>
        <taxon>unclassified sequences</taxon>
        <taxon>environmental samples</taxon>
    </lineage>
</organism>
<reference evidence="1" key="1">
    <citation type="submission" date="2019-06" db="EMBL/GenBank/DDBJ databases">
        <authorList>
            <person name="Murdoch R.W."/>
            <person name="Fathepure B."/>
        </authorList>
    </citation>
    <scope>NUCLEOTIDE SEQUENCE</scope>
</reference>
<keyword evidence="1" id="KW-0540">Nuclease</keyword>
<dbReference type="InterPro" id="IPR013396">
    <property type="entry name" value="CRISPR-assoc_prot_Csy4"/>
</dbReference>
<dbReference type="GO" id="GO:0016787">
    <property type="term" value="F:hydrolase activity"/>
    <property type="evidence" value="ECO:0007669"/>
    <property type="project" value="UniProtKB-KW"/>
</dbReference>
<dbReference type="EMBL" id="MN079307">
    <property type="protein sequence ID" value="QEA07648.1"/>
    <property type="molecule type" value="Genomic_DNA"/>
</dbReference>
<dbReference type="Gene3D" id="3.30.70.2540">
    <property type="entry name" value="CRISPR-associated endoribonuclease Cas6/Csy4"/>
    <property type="match status" value="1"/>
</dbReference>
<dbReference type="InterPro" id="IPR042564">
    <property type="entry name" value="CRISPR-Cas6/Csy4_sf"/>
</dbReference>
<proteinExistence type="predicted"/>